<keyword evidence="7" id="KW-1185">Reference proteome</keyword>
<dbReference type="eggNOG" id="COG2020">
    <property type="taxonomic scope" value="Bacteria"/>
</dbReference>
<dbReference type="STRING" id="1129794.C427_2045"/>
<evidence type="ECO:0000256" key="1">
    <source>
        <dbReference type="ARBA" id="ARBA00004127"/>
    </source>
</evidence>
<organism evidence="6 7">
    <name type="scientific">Paraglaciecola psychrophila 170</name>
    <dbReference type="NCBI Taxonomy" id="1129794"/>
    <lineage>
        <taxon>Bacteria</taxon>
        <taxon>Pseudomonadati</taxon>
        <taxon>Pseudomonadota</taxon>
        <taxon>Gammaproteobacteria</taxon>
        <taxon>Alteromonadales</taxon>
        <taxon>Alteromonadaceae</taxon>
        <taxon>Paraglaciecola</taxon>
    </lineage>
</organism>
<gene>
    <name evidence="6" type="ORF">C427_2045</name>
</gene>
<protein>
    <recommendedName>
        <fullName evidence="8">Isoprenylcysteine carboxyl methyltransferase</fullName>
    </recommendedName>
</protein>
<evidence type="ECO:0000256" key="2">
    <source>
        <dbReference type="ARBA" id="ARBA00022692"/>
    </source>
</evidence>
<evidence type="ECO:0000313" key="7">
    <source>
        <dbReference type="Proteomes" id="UP000011864"/>
    </source>
</evidence>
<comment type="subcellular location">
    <subcellularLocation>
        <location evidence="1">Endomembrane system</location>
        <topology evidence="1">Multi-pass membrane protein</topology>
    </subcellularLocation>
</comment>
<dbReference type="Proteomes" id="UP000011864">
    <property type="component" value="Chromosome"/>
</dbReference>
<sequence>MPSIFFALLWHIGASGILVAFADIWEFRKAKTTIDPTKPKKTSYLVSGDIYRVTRNPMYLGMQLIIIAAIFKFGNVYSFITLPAFILYITEFQTKSEERIIEIIFGEEYVFYKKKVRRWL</sequence>
<keyword evidence="3 5" id="KW-1133">Transmembrane helix</keyword>
<dbReference type="HOGENOM" id="CLU_065200_4_2_6"/>
<evidence type="ECO:0008006" key="8">
    <source>
        <dbReference type="Google" id="ProtNLM"/>
    </source>
</evidence>
<dbReference type="InterPro" id="IPR007318">
    <property type="entry name" value="Phopholipid_MeTrfase"/>
</dbReference>
<dbReference type="Gene3D" id="1.20.120.1630">
    <property type="match status" value="1"/>
</dbReference>
<dbReference type="OrthoDB" id="9811969at2"/>
<accession>K7AIP8</accession>
<keyword evidence="4 5" id="KW-0472">Membrane</keyword>
<dbReference type="PATRIC" id="fig|1129794.4.peg.2025"/>
<dbReference type="Pfam" id="PF04191">
    <property type="entry name" value="PEMT"/>
    <property type="match status" value="1"/>
</dbReference>
<dbReference type="EMBL" id="CP003837">
    <property type="protein sequence ID" value="AGH44154.1"/>
    <property type="molecule type" value="Genomic_DNA"/>
</dbReference>
<evidence type="ECO:0000256" key="5">
    <source>
        <dbReference type="SAM" id="Phobius"/>
    </source>
</evidence>
<keyword evidence="2 5" id="KW-0812">Transmembrane</keyword>
<evidence type="ECO:0000313" key="6">
    <source>
        <dbReference type="EMBL" id="AGH44154.1"/>
    </source>
</evidence>
<proteinExistence type="predicted"/>
<feature type="transmembrane region" description="Helical" evidence="5">
    <location>
        <begin position="64"/>
        <end position="89"/>
    </location>
</feature>
<dbReference type="AlphaFoldDB" id="K7AIP8"/>
<evidence type="ECO:0000256" key="4">
    <source>
        <dbReference type="ARBA" id="ARBA00023136"/>
    </source>
</evidence>
<dbReference type="GO" id="GO:0012505">
    <property type="term" value="C:endomembrane system"/>
    <property type="evidence" value="ECO:0007669"/>
    <property type="project" value="UniProtKB-SubCell"/>
</dbReference>
<evidence type="ECO:0000256" key="3">
    <source>
        <dbReference type="ARBA" id="ARBA00022989"/>
    </source>
</evidence>
<name>K7AIP8_9ALTE</name>
<dbReference type="KEGG" id="gps:C427_2045"/>
<dbReference type="RefSeq" id="WP_007643502.1">
    <property type="nucleotide sequence ID" value="NC_020514.1"/>
</dbReference>
<reference evidence="6 7" key="1">
    <citation type="journal article" date="2013" name="Genome Announc.">
        <title>Complete Genome Sequence of Glaciecola psychrophila Strain 170T.</title>
        <authorList>
            <person name="Yin J."/>
            <person name="Chen J."/>
            <person name="Liu G."/>
            <person name="Yu Y."/>
            <person name="Song L."/>
            <person name="Wang X."/>
            <person name="Qu X."/>
        </authorList>
    </citation>
    <scope>NUCLEOTIDE SEQUENCE [LARGE SCALE GENOMIC DNA]</scope>
    <source>
        <strain evidence="6 7">170</strain>
    </source>
</reference>